<dbReference type="Pfam" id="PF00498">
    <property type="entry name" value="FHA"/>
    <property type="match status" value="1"/>
</dbReference>
<dbReference type="RefSeq" id="WP_012173982.1">
    <property type="nucleotide sequence ID" value="NC_009943.1"/>
</dbReference>
<evidence type="ECO:0000313" key="2">
    <source>
        <dbReference type="EMBL" id="ABW66363.1"/>
    </source>
</evidence>
<dbReference type="OrthoDB" id="7869657at2"/>
<proteinExistence type="predicted"/>
<gene>
    <name evidence="2" type="ordered locus">Dole_0553</name>
</gene>
<protein>
    <submittedName>
        <fullName evidence="2">FHA domain containing protein</fullName>
    </submittedName>
</protein>
<organism evidence="2 3">
    <name type="scientific">Desulfosudis oleivorans (strain DSM 6200 / JCM 39069 / Hxd3)</name>
    <name type="common">Desulfococcus oleovorans</name>
    <dbReference type="NCBI Taxonomy" id="96561"/>
    <lineage>
        <taxon>Bacteria</taxon>
        <taxon>Pseudomonadati</taxon>
        <taxon>Thermodesulfobacteriota</taxon>
        <taxon>Desulfobacteria</taxon>
        <taxon>Desulfobacterales</taxon>
        <taxon>Desulfosudaceae</taxon>
        <taxon>Desulfosudis</taxon>
    </lineage>
</organism>
<dbReference type="Gene3D" id="2.60.200.20">
    <property type="match status" value="1"/>
</dbReference>
<dbReference type="InterPro" id="IPR008984">
    <property type="entry name" value="SMAD_FHA_dom_sf"/>
</dbReference>
<sequence length="226" mass="25502">MTRREIDDTLNLDKEALDFVEQEKFQVEEKVIYSGRKKGACIVFITGPSRGNVVAAHKGTMTIGRDQASDIVINKQYVSKKHAQIISSEDGAKIVDCKSTNGTFLNDTLIEQAELKDRDEIKIGSVIMQYFRIDLNDADQERIPAVLEDQKPSAFYNKVFAEVQPFFGQMTGRFLDRQIRSHLGKSPGTLEFSDRESLARWLRISAGLLMNEKIADTLAEKILALE</sequence>
<dbReference type="SMART" id="SM00240">
    <property type="entry name" value="FHA"/>
    <property type="match status" value="1"/>
</dbReference>
<dbReference type="EMBL" id="CP000859">
    <property type="protein sequence ID" value="ABW66363.1"/>
    <property type="molecule type" value="Genomic_DNA"/>
</dbReference>
<dbReference type="PROSITE" id="PS50006">
    <property type="entry name" value="FHA_DOMAIN"/>
    <property type="match status" value="1"/>
</dbReference>
<dbReference type="KEGG" id="dol:Dole_0553"/>
<accession>A8ZU51</accession>
<dbReference type="eggNOG" id="COG1716">
    <property type="taxonomic scope" value="Bacteria"/>
</dbReference>
<reference evidence="2 3" key="1">
    <citation type="submission" date="2007-10" db="EMBL/GenBank/DDBJ databases">
        <title>Complete sequence of Desulfococcus oleovorans Hxd3.</title>
        <authorList>
            <consortium name="US DOE Joint Genome Institute"/>
            <person name="Copeland A."/>
            <person name="Lucas S."/>
            <person name="Lapidus A."/>
            <person name="Barry K."/>
            <person name="Glavina del Rio T."/>
            <person name="Dalin E."/>
            <person name="Tice H."/>
            <person name="Pitluck S."/>
            <person name="Kiss H."/>
            <person name="Brettin T."/>
            <person name="Bruce D."/>
            <person name="Detter J.C."/>
            <person name="Han C."/>
            <person name="Schmutz J."/>
            <person name="Larimer F."/>
            <person name="Land M."/>
            <person name="Hauser L."/>
            <person name="Kyrpides N."/>
            <person name="Kim E."/>
            <person name="Wawrik B."/>
            <person name="Richardson P."/>
        </authorList>
    </citation>
    <scope>NUCLEOTIDE SEQUENCE [LARGE SCALE GENOMIC DNA]</scope>
    <source>
        <strain evidence="3">DSM 6200 / JCM 39069 / Hxd3</strain>
    </source>
</reference>
<dbReference type="InterPro" id="IPR050923">
    <property type="entry name" value="Cell_Proc_Reg/RNA_Proc"/>
</dbReference>
<dbReference type="AlphaFoldDB" id="A8ZU51"/>
<dbReference type="InterPro" id="IPR000253">
    <property type="entry name" value="FHA_dom"/>
</dbReference>
<dbReference type="PANTHER" id="PTHR23308">
    <property type="entry name" value="NUCLEAR INHIBITOR OF PROTEIN PHOSPHATASE-1"/>
    <property type="match status" value="1"/>
</dbReference>
<name>A8ZU51_DESOH</name>
<dbReference type="CDD" id="cd00060">
    <property type="entry name" value="FHA"/>
    <property type="match status" value="1"/>
</dbReference>
<feature type="domain" description="FHA" evidence="1">
    <location>
        <begin position="61"/>
        <end position="110"/>
    </location>
</feature>
<dbReference type="HOGENOM" id="CLU_1223134_0_0_7"/>
<dbReference type="SUPFAM" id="SSF49879">
    <property type="entry name" value="SMAD/FHA domain"/>
    <property type="match status" value="1"/>
</dbReference>
<dbReference type="STRING" id="96561.Dole_0553"/>
<evidence type="ECO:0000259" key="1">
    <source>
        <dbReference type="PROSITE" id="PS50006"/>
    </source>
</evidence>
<dbReference type="Proteomes" id="UP000008561">
    <property type="component" value="Chromosome"/>
</dbReference>
<keyword evidence="3" id="KW-1185">Reference proteome</keyword>
<evidence type="ECO:0000313" key="3">
    <source>
        <dbReference type="Proteomes" id="UP000008561"/>
    </source>
</evidence>